<evidence type="ECO:0000256" key="1">
    <source>
        <dbReference type="SAM" id="Phobius"/>
    </source>
</evidence>
<gene>
    <name evidence="2" type="ORF">S101395_04305</name>
</gene>
<keyword evidence="1" id="KW-0812">Transmembrane</keyword>
<feature type="transmembrane region" description="Helical" evidence="1">
    <location>
        <begin position="73"/>
        <end position="93"/>
    </location>
</feature>
<organism evidence="2 3">
    <name type="scientific">Bacillus sonorensis</name>
    <dbReference type="NCBI Taxonomy" id="119858"/>
    <lineage>
        <taxon>Bacteria</taxon>
        <taxon>Bacillati</taxon>
        <taxon>Bacillota</taxon>
        <taxon>Bacilli</taxon>
        <taxon>Bacillales</taxon>
        <taxon>Bacillaceae</taxon>
        <taxon>Bacillus</taxon>
    </lineage>
</organism>
<proteinExistence type="predicted"/>
<dbReference type="EMBL" id="CP021920">
    <property type="protein sequence ID" value="ASB90807.1"/>
    <property type="molecule type" value="Genomic_DNA"/>
</dbReference>
<reference evidence="2 3" key="1">
    <citation type="submission" date="2017-06" db="EMBL/GenBank/DDBJ databases">
        <title>Genome sequence of Bacillus sonorensis strain SRCM101395.</title>
        <authorList>
            <person name="Cho S.H."/>
        </authorList>
    </citation>
    <scope>NUCLEOTIDE SEQUENCE [LARGE SCALE GENOMIC DNA]</scope>
    <source>
        <strain evidence="2 3">SRCM101395</strain>
    </source>
</reference>
<dbReference type="GeneID" id="92855117"/>
<sequence>MKHFAICCLSVVFVFSAHFLGISILFHLPGAFYQTVGSLLLFTLFYIGLTFVMEPAEKLLIHSIKLLRINRRITVFAAEIITIGCLWAAIFTADELLDDILLTTSAEMMIAVSFFTIDKILYPRQRSGSLLQF</sequence>
<accession>A0ABM6LN07</accession>
<feature type="transmembrane region" description="Helical" evidence="1">
    <location>
        <begin position="99"/>
        <end position="117"/>
    </location>
</feature>
<evidence type="ECO:0000313" key="2">
    <source>
        <dbReference type="EMBL" id="ASB90807.1"/>
    </source>
</evidence>
<dbReference type="RefSeq" id="WP_006639114.1">
    <property type="nucleotide sequence ID" value="NZ_BORD01000001.1"/>
</dbReference>
<feature type="transmembrane region" description="Helical" evidence="1">
    <location>
        <begin position="31"/>
        <end position="52"/>
    </location>
</feature>
<keyword evidence="3" id="KW-1185">Reference proteome</keyword>
<evidence type="ECO:0000313" key="3">
    <source>
        <dbReference type="Proteomes" id="UP000196877"/>
    </source>
</evidence>
<keyword evidence="1" id="KW-0472">Membrane</keyword>
<protein>
    <submittedName>
        <fullName evidence="2">Membrane-bound negative regulator YvrL</fullName>
    </submittedName>
</protein>
<name>A0ABM6LN07_9BACI</name>
<dbReference type="InterPro" id="IPR025912">
    <property type="entry name" value="YrvL"/>
</dbReference>
<dbReference type="Proteomes" id="UP000196877">
    <property type="component" value="Chromosome"/>
</dbReference>
<keyword evidence="1" id="KW-1133">Transmembrane helix</keyword>
<dbReference type="Pfam" id="PF14184">
    <property type="entry name" value="YrvL"/>
    <property type="match status" value="1"/>
</dbReference>